<name>A0A074KSA0_9BACT</name>
<dbReference type="SUPFAM" id="SSF53098">
    <property type="entry name" value="Ribonuclease H-like"/>
    <property type="match status" value="1"/>
</dbReference>
<dbReference type="CDD" id="cd05782">
    <property type="entry name" value="DNA_polB_like1_exo"/>
    <property type="match status" value="1"/>
</dbReference>
<dbReference type="RefSeq" id="WP_035075802.1">
    <property type="nucleotide sequence ID" value="NZ_JMIH01000023.1"/>
</dbReference>
<keyword evidence="2" id="KW-0540">Nuclease</keyword>
<accession>A0A074KSA0</accession>
<dbReference type="InterPro" id="IPR019288">
    <property type="entry name" value="3'-5'_exonuclease_PolB-like"/>
</dbReference>
<dbReference type="OrthoDB" id="9773351at2"/>
<dbReference type="Gene3D" id="3.30.420.10">
    <property type="entry name" value="Ribonuclease H-like superfamily/Ribonuclease H"/>
    <property type="match status" value="1"/>
</dbReference>
<organism evidence="2 3">
    <name type="scientific">Anditalea andensis</name>
    <dbReference type="NCBI Taxonomy" id="1048983"/>
    <lineage>
        <taxon>Bacteria</taxon>
        <taxon>Pseudomonadati</taxon>
        <taxon>Bacteroidota</taxon>
        <taxon>Cytophagia</taxon>
        <taxon>Cytophagales</taxon>
        <taxon>Cytophagaceae</taxon>
        <taxon>Anditalea</taxon>
    </lineage>
</organism>
<dbReference type="eggNOG" id="COG3298">
    <property type="taxonomic scope" value="Bacteria"/>
</dbReference>
<protein>
    <submittedName>
        <fullName evidence="2">3'-5' exonuclease</fullName>
    </submittedName>
</protein>
<reference evidence="2 3" key="1">
    <citation type="submission" date="2014-04" db="EMBL/GenBank/DDBJ databases">
        <title>Characterization and application of a salt tolerant electro-active bacterium.</title>
        <authorList>
            <person name="Yang L."/>
            <person name="Wei S."/>
            <person name="Tay Q.X.M."/>
        </authorList>
    </citation>
    <scope>NUCLEOTIDE SEQUENCE [LARGE SCALE GENOMIC DNA]</scope>
    <source>
        <strain evidence="2 3">LY1</strain>
    </source>
</reference>
<dbReference type="AlphaFoldDB" id="A0A074KSA0"/>
<keyword evidence="2" id="KW-0378">Hydrolase</keyword>
<dbReference type="InterPro" id="IPR012337">
    <property type="entry name" value="RNaseH-like_sf"/>
</dbReference>
<dbReference type="InterPro" id="IPR036397">
    <property type="entry name" value="RNaseH_sf"/>
</dbReference>
<dbReference type="Proteomes" id="UP000027821">
    <property type="component" value="Unassembled WGS sequence"/>
</dbReference>
<evidence type="ECO:0000259" key="1">
    <source>
        <dbReference type="Pfam" id="PF10108"/>
    </source>
</evidence>
<dbReference type="GO" id="GO:0003676">
    <property type="term" value="F:nucleic acid binding"/>
    <property type="evidence" value="ECO:0007669"/>
    <property type="project" value="InterPro"/>
</dbReference>
<comment type="caution">
    <text evidence="2">The sequence shown here is derived from an EMBL/GenBank/DDBJ whole genome shotgun (WGS) entry which is preliminary data.</text>
</comment>
<proteinExistence type="predicted"/>
<gene>
    <name evidence="2" type="ORF">EL17_14510</name>
</gene>
<evidence type="ECO:0000313" key="3">
    <source>
        <dbReference type="Proteomes" id="UP000027821"/>
    </source>
</evidence>
<keyword evidence="2" id="KW-0269">Exonuclease</keyword>
<evidence type="ECO:0000313" key="2">
    <source>
        <dbReference type="EMBL" id="KEO72836.1"/>
    </source>
</evidence>
<keyword evidence="3" id="KW-1185">Reference proteome</keyword>
<sequence length="251" mass="29376">MADFFSDLRNILFLDIETVSQTGRLEELDTRLQSEWLKKHQQIIKDENISPEDSYFQKGGIYAEFGQVICVGVGYYVYNPDEDKLHFRTKTFGAASENEILWQFRELLEKKRWTLCAHNGKEFDFPYLCRRMLVNQIPLPDVLQLAGKRPWEIRHIDTLELWKFGDYKHYTRLELLAALFGIASSKEDIDGSQVNETYYKDQGLDTIRLYCLRDVEVTARLYLAYQGLPSDLQIEIVNLDQEKDPSSPEAE</sequence>
<feature type="domain" description="Predicted 3'-5' exonuclease PolB-like" evidence="1">
    <location>
        <begin position="85"/>
        <end position="233"/>
    </location>
</feature>
<dbReference type="EMBL" id="JMIH01000023">
    <property type="protein sequence ID" value="KEO72836.1"/>
    <property type="molecule type" value="Genomic_DNA"/>
</dbReference>
<dbReference type="GO" id="GO:0004527">
    <property type="term" value="F:exonuclease activity"/>
    <property type="evidence" value="ECO:0007669"/>
    <property type="project" value="UniProtKB-KW"/>
</dbReference>
<dbReference type="Pfam" id="PF10108">
    <property type="entry name" value="DNA_pol_B_exo2"/>
    <property type="match status" value="1"/>
</dbReference>
<dbReference type="STRING" id="1048983.EL17_14510"/>